<dbReference type="PANTHER" id="PTHR42859">
    <property type="entry name" value="OXIDOREDUCTASE"/>
    <property type="match status" value="1"/>
</dbReference>
<keyword evidence="5" id="KW-0408">Iron</keyword>
<evidence type="ECO:0000256" key="3">
    <source>
        <dbReference type="ARBA" id="ARBA00022723"/>
    </source>
</evidence>
<dbReference type="AlphaFoldDB" id="A0A382UBZ4"/>
<evidence type="ECO:0000256" key="5">
    <source>
        <dbReference type="ARBA" id="ARBA00023004"/>
    </source>
</evidence>
<dbReference type="Pfam" id="PF12800">
    <property type="entry name" value="Fer4_4"/>
    <property type="match status" value="1"/>
</dbReference>
<dbReference type="InterPro" id="IPR050294">
    <property type="entry name" value="RnfB_subfamily"/>
</dbReference>
<dbReference type="EMBL" id="UINC01142697">
    <property type="protein sequence ID" value="SVD31188.1"/>
    <property type="molecule type" value="Genomic_DNA"/>
</dbReference>
<sequence>MHKALVMEVDACTGCHQCELMCSYGKVGAFNPAKSVMDITIYDGGAVNVPSTCTQCQEAWCMVVCPVQAITVNPDTGAKEVSAEACVGCKVCTIACPFGAINYDPDSGVVTKCDLCGGEPMCVEACPTTALAYVAEDSTGYEKMLRSATLAAGLDTLNA</sequence>
<dbReference type="GO" id="GO:0046872">
    <property type="term" value="F:metal ion binding"/>
    <property type="evidence" value="ECO:0007669"/>
    <property type="project" value="UniProtKB-KW"/>
</dbReference>
<evidence type="ECO:0000256" key="2">
    <source>
        <dbReference type="ARBA" id="ARBA00022485"/>
    </source>
</evidence>
<evidence type="ECO:0000256" key="6">
    <source>
        <dbReference type="ARBA" id="ARBA00023014"/>
    </source>
</evidence>
<evidence type="ECO:0000256" key="1">
    <source>
        <dbReference type="ARBA" id="ARBA00022448"/>
    </source>
</evidence>
<proteinExistence type="predicted"/>
<dbReference type="PANTHER" id="PTHR42859:SF10">
    <property type="entry name" value="DIMETHYLSULFOXIDE REDUCTASE CHAIN B"/>
    <property type="match status" value="1"/>
</dbReference>
<feature type="domain" description="4Fe-4S ferredoxin-type" evidence="7">
    <location>
        <begin position="77"/>
        <end position="106"/>
    </location>
</feature>
<dbReference type="InterPro" id="IPR017896">
    <property type="entry name" value="4Fe4S_Fe-S-bd"/>
</dbReference>
<protein>
    <recommendedName>
        <fullName evidence="7">4Fe-4S ferredoxin-type domain-containing protein</fullName>
    </recommendedName>
</protein>
<dbReference type="PROSITE" id="PS00198">
    <property type="entry name" value="4FE4S_FER_1"/>
    <property type="match status" value="1"/>
</dbReference>
<feature type="domain" description="4Fe-4S ferredoxin-type" evidence="7">
    <location>
        <begin position="43"/>
        <end position="75"/>
    </location>
</feature>
<dbReference type="CDD" id="cd10550">
    <property type="entry name" value="DMSOR_beta_like"/>
    <property type="match status" value="1"/>
</dbReference>
<gene>
    <name evidence="8" type="ORF">METZ01_LOCUS384042</name>
</gene>
<keyword evidence="2" id="KW-0004">4Fe-4S</keyword>
<keyword evidence="1" id="KW-0813">Transport</keyword>
<evidence type="ECO:0000259" key="7">
    <source>
        <dbReference type="PROSITE" id="PS51379"/>
    </source>
</evidence>
<dbReference type="GO" id="GO:0051539">
    <property type="term" value="F:4 iron, 4 sulfur cluster binding"/>
    <property type="evidence" value="ECO:0007669"/>
    <property type="project" value="UniProtKB-KW"/>
</dbReference>
<evidence type="ECO:0000313" key="8">
    <source>
        <dbReference type="EMBL" id="SVD31188.1"/>
    </source>
</evidence>
<dbReference type="Pfam" id="PF13247">
    <property type="entry name" value="Fer4_11"/>
    <property type="match status" value="1"/>
</dbReference>
<dbReference type="PROSITE" id="PS51379">
    <property type="entry name" value="4FE4S_FER_2"/>
    <property type="match status" value="3"/>
</dbReference>
<keyword evidence="4" id="KW-0249">Electron transport</keyword>
<dbReference type="SUPFAM" id="SSF54862">
    <property type="entry name" value="4Fe-4S ferredoxins"/>
    <property type="match status" value="1"/>
</dbReference>
<dbReference type="Gene3D" id="3.30.70.20">
    <property type="match status" value="2"/>
</dbReference>
<name>A0A382UBZ4_9ZZZZ</name>
<reference evidence="8" key="1">
    <citation type="submission" date="2018-05" db="EMBL/GenBank/DDBJ databases">
        <authorList>
            <person name="Lanie J.A."/>
            <person name="Ng W.-L."/>
            <person name="Kazmierczak K.M."/>
            <person name="Andrzejewski T.M."/>
            <person name="Davidsen T.M."/>
            <person name="Wayne K.J."/>
            <person name="Tettelin H."/>
            <person name="Glass J.I."/>
            <person name="Rusch D."/>
            <person name="Podicherti R."/>
            <person name="Tsui H.-C.T."/>
            <person name="Winkler M.E."/>
        </authorList>
    </citation>
    <scope>NUCLEOTIDE SEQUENCE</scope>
</reference>
<organism evidence="8">
    <name type="scientific">marine metagenome</name>
    <dbReference type="NCBI Taxonomy" id="408172"/>
    <lineage>
        <taxon>unclassified sequences</taxon>
        <taxon>metagenomes</taxon>
        <taxon>ecological metagenomes</taxon>
    </lineage>
</organism>
<accession>A0A382UBZ4</accession>
<dbReference type="InterPro" id="IPR017900">
    <property type="entry name" value="4Fe4S_Fe_S_CS"/>
</dbReference>
<evidence type="ECO:0000256" key="4">
    <source>
        <dbReference type="ARBA" id="ARBA00022982"/>
    </source>
</evidence>
<keyword evidence="3" id="KW-0479">Metal-binding</keyword>
<feature type="domain" description="4Fe-4S ferredoxin-type" evidence="7">
    <location>
        <begin position="3"/>
        <end position="33"/>
    </location>
</feature>
<keyword evidence="6" id="KW-0411">Iron-sulfur</keyword>